<dbReference type="EMBL" id="JACEFO010000758">
    <property type="protein sequence ID" value="KAF8757509.1"/>
    <property type="molecule type" value="Genomic_DNA"/>
</dbReference>
<comment type="caution">
    <text evidence="2">The sequence shown here is derived from an EMBL/GenBank/DDBJ whole genome shotgun (WGS) entry which is preliminary data.</text>
</comment>
<sequence>MCHTVTKADGGPERERAGPRVDRDQGARRWSAPCSRCSAAGGPAVPAVLHRRQARRRHNRGHVPSTSWRARAHRRYIIETLAARSGCRHYADEPRAPEFPSILTVMSCIRNKDIMV</sequence>
<gene>
    <name evidence="2" type="ORF">HU200_010824</name>
</gene>
<evidence type="ECO:0000313" key="3">
    <source>
        <dbReference type="Proteomes" id="UP000636709"/>
    </source>
</evidence>
<keyword evidence="3" id="KW-1185">Reference proteome</keyword>
<reference evidence="2" key="1">
    <citation type="submission" date="2020-07" db="EMBL/GenBank/DDBJ databases">
        <title>Genome sequence and genetic diversity analysis of an under-domesticated orphan crop, white fonio (Digitaria exilis).</title>
        <authorList>
            <person name="Bennetzen J.L."/>
            <person name="Chen S."/>
            <person name="Ma X."/>
            <person name="Wang X."/>
            <person name="Yssel A.E.J."/>
            <person name="Chaluvadi S.R."/>
            <person name="Johnson M."/>
            <person name="Gangashetty P."/>
            <person name="Hamidou F."/>
            <person name="Sanogo M.D."/>
            <person name="Zwaenepoel A."/>
            <person name="Wallace J."/>
            <person name="Van De Peer Y."/>
            <person name="Van Deynze A."/>
        </authorList>
    </citation>
    <scope>NUCLEOTIDE SEQUENCE</scope>
    <source>
        <tissue evidence="2">Leaves</tissue>
    </source>
</reference>
<evidence type="ECO:0000313" key="2">
    <source>
        <dbReference type="EMBL" id="KAF8757509.1"/>
    </source>
</evidence>
<feature type="compositionally biased region" description="Basic and acidic residues" evidence="1">
    <location>
        <begin position="10"/>
        <end position="27"/>
    </location>
</feature>
<dbReference type="Proteomes" id="UP000636709">
    <property type="component" value="Unassembled WGS sequence"/>
</dbReference>
<evidence type="ECO:0000256" key="1">
    <source>
        <dbReference type="SAM" id="MobiDB-lite"/>
    </source>
</evidence>
<name>A0A835KLX1_9POAL</name>
<proteinExistence type="predicted"/>
<accession>A0A835KLX1</accession>
<protein>
    <submittedName>
        <fullName evidence="2">Uncharacterized protein</fullName>
    </submittedName>
</protein>
<organism evidence="2 3">
    <name type="scientific">Digitaria exilis</name>
    <dbReference type="NCBI Taxonomy" id="1010633"/>
    <lineage>
        <taxon>Eukaryota</taxon>
        <taxon>Viridiplantae</taxon>
        <taxon>Streptophyta</taxon>
        <taxon>Embryophyta</taxon>
        <taxon>Tracheophyta</taxon>
        <taxon>Spermatophyta</taxon>
        <taxon>Magnoliopsida</taxon>
        <taxon>Liliopsida</taxon>
        <taxon>Poales</taxon>
        <taxon>Poaceae</taxon>
        <taxon>PACMAD clade</taxon>
        <taxon>Panicoideae</taxon>
        <taxon>Panicodae</taxon>
        <taxon>Paniceae</taxon>
        <taxon>Anthephorinae</taxon>
        <taxon>Digitaria</taxon>
    </lineage>
</organism>
<dbReference type="AlphaFoldDB" id="A0A835KLX1"/>
<feature type="region of interest" description="Disordered" evidence="1">
    <location>
        <begin position="1"/>
        <end position="29"/>
    </location>
</feature>